<protein>
    <recommendedName>
        <fullName evidence="5">Secreted protein</fullName>
    </recommendedName>
</protein>
<evidence type="ECO:0000256" key="2">
    <source>
        <dbReference type="SAM" id="SignalP"/>
    </source>
</evidence>
<proteinExistence type="predicted"/>
<feature type="compositionally biased region" description="Polar residues" evidence="1">
    <location>
        <begin position="23"/>
        <end position="36"/>
    </location>
</feature>
<evidence type="ECO:0000256" key="1">
    <source>
        <dbReference type="SAM" id="MobiDB-lite"/>
    </source>
</evidence>
<evidence type="ECO:0000313" key="4">
    <source>
        <dbReference type="Proteomes" id="UP000708208"/>
    </source>
</evidence>
<feature type="signal peptide" evidence="2">
    <location>
        <begin position="1"/>
        <end position="19"/>
    </location>
</feature>
<dbReference type="AlphaFoldDB" id="A0A8J2JGB9"/>
<accession>A0A8J2JGB9</accession>
<evidence type="ECO:0008006" key="5">
    <source>
        <dbReference type="Google" id="ProtNLM"/>
    </source>
</evidence>
<comment type="caution">
    <text evidence="3">The sequence shown here is derived from an EMBL/GenBank/DDBJ whole genome shotgun (WGS) entry which is preliminary data.</text>
</comment>
<evidence type="ECO:0000313" key="3">
    <source>
        <dbReference type="EMBL" id="CAG7685851.1"/>
    </source>
</evidence>
<feature type="chain" id="PRO_5035286768" description="Secreted protein" evidence="2">
    <location>
        <begin position="20"/>
        <end position="114"/>
    </location>
</feature>
<keyword evidence="4" id="KW-1185">Reference proteome</keyword>
<gene>
    <name evidence="3" type="ORF">AFUS01_LOCUS3141</name>
</gene>
<dbReference type="Proteomes" id="UP000708208">
    <property type="component" value="Unassembled WGS sequence"/>
</dbReference>
<feature type="region of interest" description="Disordered" evidence="1">
    <location>
        <begin position="23"/>
        <end position="42"/>
    </location>
</feature>
<name>A0A8J2JGB9_9HEXA</name>
<dbReference type="EMBL" id="CAJVCH010018595">
    <property type="protein sequence ID" value="CAG7685851.1"/>
    <property type="molecule type" value="Genomic_DNA"/>
</dbReference>
<organism evidence="3 4">
    <name type="scientific">Allacma fusca</name>
    <dbReference type="NCBI Taxonomy" id="39272"/>
    <lineage>
        <taxon>Eukaryota</taxon>
        <taxon>Metazoa</taxon>
        <taxon>Ecdysozoa</taxon>
        <taxon>Arthropoda</taxon>
        <taxon>Hexapoda</taxon>
        <taxon>Collembola</taxon>
        <taxon>Symphypleona</taxon>
        <taxon>Sminthuridae</taxon>
        <taxon>Allacma</taxon>
    </lineage>
</organism>
<reference evidence="3" key="1">
    <citation type="submission" date="2021-06" db="EMBL/GenBank/DDBJ databases">
        <authorList>
            <person name="Hodson N. C."/>
            <person name="Mongue J. A."/>
            <person name="Jaron S. K."/>
        </authorList>
    </citation>
    <scope>NUCLEOTIDE SEQUENCE</scope>
</reference>
<keyword evidence="2" id="KW-0732">Signal</keyword>
<sequence>MFYFYYIFTLSLLILHVPAEPSTDQEQAAGDDTTTVKTEEDQQGPIVNVIEQDVKPDEKLRGLQDTLIPILQGAGRKLLTAAVDNISSGSGETALQMNLLVVVGAVIVGCVTLF</sequence>